<dbReference type="SUPFAM" id="SSF48371">
    <property type="entry name" value="ARM repeat"/>
    <property type="match status" value="1"/>
</dbReference>
<evidence type="ECO:0000313" key="1">
    <source>
        <dbReference type="EMBL" id="OQR96199.1"/>
    </source>
</evidence>
<dbReference type="Gene3D" id="1.25.10.10">
    <property type="entry name" value="Leucine-rich Repeat Variant"/>
    <property type="match status" value="1"/>
</dbReference>
<name>A0A1V9ZDY6_ACHHY</name>
<dbReference type="EMBL" id="JNBR01000151">
    <property type="protein sequence ID" value="OQR96199.1"/>
    <property type="molecule type" value="Genomic_DNA"/>
</dbReference>
<dbReference type="OrthoDB" id="68964at2759"/>
<organism evidence="1 2">
    <name type="scientific">Achlya hypogyna</name>
    <name type="common">Oomycete</name>
    <name type="synonym">Protoachlya hypogyna</name>
    <dbReference type="NCBI Taxonomy" id="1202772"/>
    <lineage>
        <taxon>Eukaryota</taxon>
        <taxon>Sar</taxon>
        <taxon>Stramenopiles</taxon>
        <taxon>Oomycota</taxon>
        <taxon>Saprolegniomycetes</taxon>
        <taxon>Saprolegniales</taxon>
        <taxon>Achlyaceae</taxon>
        <taxon>Achlya</taxon>
    </lineage>
</organism>
<accession>A0A1V9ZDY6</accession>
<dbReference type="AlphaFoldDB" id="A0A1V9ZDY6"/>
<dbReference type="InterPro" id="IPR011989">
    <property type="entry name" value="ARM-like"/>
</dbReference>
<evidence type="ECO:0000313" key="2">
    <source>
        <dbReference type="Proteomes" id="UP000243579"/>
    </source>
</evidence>
<gene>
    <name evidence="1" type="ORF">ACHHYP_16583</name>
</gene>
<proteinExistence type="predicted"/>
<sequence length="450" mass="49298">MLPTPTLMIYRAQREWTLCVKWPTDEGDDNMFIDVVGVTKYPLPGVRSIAELEDANAIVDSHAVRRAESCQTGTICSVEIALEPRSLRRRLVGYLVQLHTPTATSCFSKLLRRIEPQPDTTKDVVLAARRAGLGALHDLLLHYALEVQVAMRGAMAVAYILTHDAVNSDDSCSDDEEALAARPDVSDYDLILDVWQLLLRRMESYPEHVDLQRWCIQAGRALYLRLLAIAPEKQSSFQNTLTTFVTGLVKAADRFDSHHGLVLGACEALVELFRMQPALVGVVGDRGGIETVVAAMRLNRENLEVARACAQVLVLCCFADVTLQHAAKQEGLLPLCQALHGGADMAALGSESPLYDLLLCLQVILENCGRLSAANAALSRVSYSDGTTATIVCTDAVPNDVGGRRQQAAAMVITRFFRYLLSLRRMGPGSMSLLAVLQAVLARENRADRD</sequence>
<reference evidence="1 2" key="1">
    <citation type="journal article" date="2014" name="Genome Biol. Evol.">
        <title>The secreted proteins of Achlya hypogyna and Thraustotheca clavata identify the ancestral oomycete secretome and reveal gene acquisitions by horizontal gene transfer.</title>
        <authorList>
            <person name="Misner I."/>
            <person name="Blouin N."/>
            <person name="Leonard G."/>
            <person name="Richards T.A."/>
            <person name="Lane C.E."/>
        </authorList>
    </citation>
    <scope>NUCLEOTIDE SEQUENCE [LARGE SCALE GENOMIC DNA]</scope>
    <source>
        <strain evidence="1 2">ATCC 48635</strain>
    </source>
</reference>
<protein>
    <submittedName>
        <fullName evidence="1">Uncharacterized protein</fullName>
    </submittedName>
</protein>
<dbReference type="InterPro" id="IPR016024">
    <property type="entry name" value="ARM-type_fold"/>
</dbReference>
<keyword evidence="2" id="KW-1185">Reference proteome</keyword>
<dbReference type="Proteomes" id="UP000243579">
    <property type="component" value="Unassembled WGS sequence"/>
</dbReference>
<comment type="caution">
    <text evidence="1">The sequence shown here is derived from an EMBL/GenBank/DDBJ whole genome shotgun (WGS) entry which is preliminary data.</text>
</comment>